<reference evidence="2 3" key="1">
    <citation type="submission" date="2016-07" db="EMBL/GenBank/DDBJ databases">
        <title>Draft genome of the white-rot fungus Obba rivulosa 3A-2.</title>
        <authorList>
            <consortium name="DOE Joint Genome Institute"/>
            <person name="Miettinen O."/>
            <person name="Riley R."/>
            <person name="Acob R."/>
            <person name="Barry K."/>
            <person name="Cullen D."/>
            <person name="De Vries R."/>
            <person name="Hainaut M."/>
            <person name="Hatakka A."/>
            <person name="Henrissat B."/>
            <person name="Hilden K."/>
            <person name="Kuo R."/>
            <person name="Labutti K."/>
            <person name="Lipzen A."/>
            <person name="Makela M.R."/>
            <person name="Sandor L."/>
            <person name="Spatafora J.W."/>
            <person name="Grigoriev I.V."/>
            <person name="Hibbett D.S."/>
        </authorList>
    </citation>
    <scope>NUCLEOTIDE SEQUENCE [LARGE SCALE GENOMIC DNA]</scope>
    <source>
        <strain evidence="2 3">3A-2</strain>
    </source>
</reference>
<dbReference type="AlphaFoldDB" id="A0A8E2DP67"/>
<keyword evidence="3" id="KW-1185">Reference proteome</keyword>
<organism evidence="2 3">
    <name type="scientific">Obba rivulosa</name>
    <dbReference type="NCBI Taxonomy" id="1052685"/>
    <lineage>
        <taxon>Eukaryota</taxon>
        <taxon>Fungi</taxon>
        <taxon>Dikarya</taxon>
        <taxon>Basidiomycota</taxon>
        <taxon>Agaricomycotina</taxon>
        <taxon>Agaricomycetes</taxon>
        <taxon>Polyporales</taxon>
        <taxon>Gelatoporiaceae</taxon>
        <taxon>Obba</taxon>
    </lineage>
</organism>
<feature type="region of interest" description="Disordered" evidence="1">
    <location>
        <begin position="1"/>
        <end position="26"/>
    </location>
</feature>
<evidence type="ECO:0000313" key="2">
    <source>
        <dbReference type="EMBL" id="OCH93195.1"/>
    </source>
</evidence>
<sequence length="177" mass="19231">MYRGSSSPRPATVTSPSSSTSSPFEPARIPSLLPLQALERHLPLTSTLAAPEPTLSSALLPSQLGITLHSNKHLETSYPHGAFLIHLTRINTLQDISVTPRSSPGVSLTSSAISKNLSFQATPATSFKRVPVLATTVMDFRYHRTPTRAKASEKLVIRKLCVDFADSARWVDLMHTS</sequence>
<evidence type="ECO:0000256" key="1">
    <source>
        <dbReference type="SAM" id="MobiDB-lite"/>
    </source>
</evidence>
<dbReference type="EMBL" id="KV722358">
    <property type="protein sequence ID" value="OCH93195.1"/>
    <property type="molecule type" value="Genomic_DNA"/>
</dbReference>
<gene>
    <name evidence="2" type="ORF">OBBRIDRAFT_350758</name>
</gene>
<proteinExistence type="predicted"/>
<protein>
    <submittedName>
        <fullName evidence="2">Uncharacterized protein</fullName>
    </submittedName>
</protein>
<evidence type="ECO:0000313" key="3">
    <source>
        <dbReference type="Proteomes" id="UP000250043"/>
    </source>
</evidence>
<name>A0A8E2DP67_9APHY</name>
<accession>A0A8E2DP67</accession>
<dbReference type="Proteomes" id="UP000250043">
    <property type="component" value="Unassembled WGS sequence"/>
</dbReference>
<feature type="compositionally biased region" description="Low complexity" evidence="1">
    <location>
        <begin position="1"/>
        <end position="23"/>
    </location>
</feature>